<evidence type="ECO:0000313" key="5">
    <source>
        <dbReference type="Proteomes" id="UP000282654"/>
    </source>
</evidence>
<dbReference type="Gene3D" id="3.30.70.270">
    <property type="match status" value="1"/>
</dbReference>
<keyword evidence="5" id="KW-1185">Reference proteome</keyword>
<dbReference type="Pfam" id="PF22335">
    <property type="entry name" value="Cas10-Cmr2_palm2"/>
    <property type="match status" value="1"/>
</dbReference>
<keyword evidence="1" id="KW-0547">Nucleotide-binding</keyword>
<dbReference type="AlphaFoldDB" id="A0A3N5BG02"/>
<evidence type="ECO:0000259" key="3">
    <source>
        <dbReference type="PROSITE" id="PS50887"/>
    </source>
</evidence>
<feature type="domain" description="GGDEF" evidence="3">
    <location>
        <begin position="367"/>
        <end position="499"/>
    </location>
</feature>
<dbReference type="OrthoDB" id="9758700at2"/>
<accession>A0A3N5BG02</accession>
<proteinExistence type="predicted"/>
<dbReference type="InterPro" id="IPR038242">
    <property type="entry name" value="Cmr2_N"/>
</dbReference>
<dbReference type="InterPro" id="IPR024615">
    <property type="entry name" value="CRISPR-assoc_Cmr2_N"/>
</dbReference>
<reference evidence="4 5" key="1">
    <citation type="submission" date="2018-11" db="EMBL/GenBank/DDBJ databases">
        <title>Genomic Encyclopedia of Type Strains, Phase IV (KMG-IV): sequencing the most valuable type-strain genomes for metagenomic binning, comparative biology and taxonomic classification.</title>
        <authorList>
            <person name="Goeker M."/>
        </authorList>
    </citation>
    <scope>NUCLEOTIDE SEQUENCE [LARGE SCALE GENOMIC DNA]</scope>
    <source>
        <strain evidence="4 5">DSM 102936</strain>
    </source>
</reference>
<dbReference type="Proteomes" id="UP000282654">
    <property type="component" value="Unassembled WGS sequence"/>
</dbReference>
<dbReference type="InterPro" id="IPR043128">
    <property type="entry name" value="Rev_trsase/Diguanyl_cyclase"/>
</dbReference>
<dbReference type="NCBIfam" id="TIGR02577">
    <property type="entry name" value="cas_TM1794_Cmr2"/>
    <property type="match status" value="1"/>
</dbReference>
<evidence type="ECO:0000313" key="4">
    <source>
        <dbReference type="EMBL" id="RPF47002.1"/>
    </source>
</evidence>
<dbReference type="InterPro" id="IPR054767">
    <property type="entry name" value="Cas10-Cmr2_palm2"/>
</dbReference>
<gene>
    <name evidence="4" type="ORF">EDD75_1269</name>
</gene>
<organism evidence="4 5">
    <name type="scientific">Thermodesulfitimonas autotrophica</name>
    <dbReference type="NCBI Taxonomy" id="1894989"/>
    <lineage>
        <taxon>Bacteria</taxon>
        <taxon>Bacillati</taxon>
        <taxon>Bacillota</taxon>
        <taxon>Clostridia</taxon>
        <taxon>Thermoanaerobacterales</taxon>
        <taxon>Thermoanaerobacteraceae</taxon>
        <taxon>Thermodesulfitimonas</taxon>
    </lineage>
</organism>
<sequence>MKEEMLLHFSIGPVQGFVAQARKTRDFWAGSFLLSYLAGCAMLKVLEAGGKIILPYVADEVNRITDPLLAAIQKSRGGERVVDGPFVATLPVATLPNRFQAMVPDGFDPADCVKAVNEAWQNLAGVVWERCVAPIAAQGRGTREIWERQVNNFWEVSWAIGKDSALLDRRKNWRSYVPPAEPGDKCSLMGNLQELSGFIRAQEREKQDAFWAALREKVGGHELDEKERLSAIALVKRLFPLMAEQAIGWRLPECQRYPSTPYLAAVPWLKKVIESRPEEARQYAAMAARLPQAKYRENPDRFSGLREALEQCPQAREFASLDGNCFFAAALTNPRLWRDETKKEDATENLRRELAKKLKDLGSPASPFYALLLMDGDRLGALLQAYEPGKVSKALSTFSHQVPKIVREHNGVTVYAGGDDVLALLPLDGAIKAAIALRAAYGASFQGTEVGSEQATISGAIVYAHFTTPLTAVIREAHRLLDKVAKADTGRDSLAVTVWKGAGQVLTWAAPWQVIVDGESNIIDQLANTFSAADTREREYNNTFFYNLRTRFKLLADKEGNIYSEWSNNDMADLMAAEYRKNREREVDWATARQRMERLLRICRRSWRDEEGKIHEAQGVLTLDGALLVKFLVQKGVIR</sequence>
<dbReference type="Gene3D" id="3.30.70.2220">
    <property type="entry name" value="CRISPR-Cas system, Cmr2 subunit, D1 domain, cysteine cluster"/>
    <property type="match status" value="1"/>
</dbReference>
<comment type="caution">
    <text evidence="4">The sequence shown here is derived from an EMBL/GenBank/DDBJ whole genome shotgun (WGS) entry which is preliminary data.</text>
</comment>
<evidence type="ECO:0000256" key="2">
    <source>
        <dbReference type="ARBA" id="ARBA00023118"/>
    </source>
</evidence>
<keyword evidence="2" id="KW-0051">Antiviral defense</keyword>
<dbReference type="GO" id="GO:0051607">
    <property type="term" value="P:defense response to virus"/>
    <property type="evidence" value="ECO:0007669"/>
    <property type="project" value="UniProtKB-KW"/>
</dbReference>
<protein>
    <submittedName>
        <fullName evidence="4">CRISPR-associated Cmr2 family protein</fullName>
    </submittedName>
</protein>
<dbReference type="PROSITE" id="PS50887">
    <property type="entry name" value="GGDEF"/>
    <property type="match status" value="1"/>
</dbReference>
<name>A0A3N5BG02_9THEO</name>
<dbReference type="RefSeq" id="WP_123929630.1">
    <property type="nucleotide sequence ID" value="NZ_RKRE01000002.1"/>
</dbReference>
<dbReference type="Pfam" id="PF12469">
    <property type="entry name" value="Cmr2_N"/>
    <property type="match status" value="1"/>
</dbReference>
<dbReference type="GO" id="GO:0000166">
    <property type="term" value="F:nucleotide binding"/>
    <property type="evidence" value="ECO:0007669"/>
    <property type="project" value="UniProtKB-KW"/>
</dbReference>
<dbReference type="InterPro" id="IPR013407">
    <property type="entry name" value="CRISPR-assoc_prot_Cmr2"/>
</dbReference>
<dbReference type="EMBL" id="RKRE01000002">
    <property type="protein sequence ID" value="RPF47002.1"/>
    <property type="molecule type" value="Genomic_DNA"/>
</dbReference>
<dbReference type="InterPro" id="IPR000160">
    <property type="entry name" value="GGDEF_dom"/>
</dbReference>
<evidence type="ECO:0000256" key="1">
    <source>
        <dbReference type="ARBA" id="ARBA00022741"/>
    </source>
</evidence>